<dbReference type="SMART" id="SM00884">
    <property type="entry name" value="Cullin_Nedd8"/>
    <property type="match status" value="1"/>
</dbReference>
<dbReference type="SUPFAM" id="SSF46785">
    <property type="entry name" value="Winged helix' DNA-binding domain"/>
    <property type="match status" value="1"/>
</dbReference>
<dbReference type="InterPro" id="IPR019559">
    <property type="entry name" value="Cullin_neddylation_domain"/>
</dbReference>
<keyword evidence="3" id="KW-1185">Reference proteome</keyword>
<dbReference type="InterPro" id="IPR036317">
    <property type="entry name" value="Cullin_homology_sf"/>
</dbReference>
<name>A0ABR2L3K8_9EUKA</name>
<comment type="caution">
    <text evidence="2">The sequence shown here is derived from an EMBL/GenBank/DDBJ whole genome shotgun (WGS) entry which is preliminary data.</text>
</comment>
<dbReference type="InterPro" id="IPR036390">
    <property type="entry name" value="WH_DNA-bd_sf"/>
</dbReference>
<dbReference type="SUPFAM" id="SSF75632">
    <property type="entry name" value="Cullin homology domain"/>
    <property type="match status" value="1"/>
</dbReference>
<organism evidence="2 3">
    <name type="scientific">Tritrichomonas musculus</name>
    <dbReference type="NCBI Taxonomy" id="1915356"/>
    <lineage>
        <taxon>Eukaryota</taxon>
        <taxon>Metamonada</taxon>
        <taxon>Parabasalia</taxon>
        <taxon>Tritrichomonadida</taxon>
        <taxon>Tritrichomonadidae</taxon>
        <taxon>Tritrichomonas</taxon>
    </lineage>
</organism>
<evidence type="ECO:0000313" key="2">
    <source>
        <dbReference type="EMBL" id="KAK8897938.1"/>
    </source>
</evidence>
<dbReference type="Proteomes" id="UP001470230">
    <property type="component" value="Unassembled WGS sequence"/>
</dbReference>
<evidence type="ECO:0000313" key="3">
    <source>
        <dbReference type="Proteomes" id="UP001470230"/>
    </source>
</evidence>
<proteinExistence type="predicted"/>
<reference evidence="2 3" key="1">
    <citation type="submission" date="2024-04" db="EMBL/GenBank/DDBJ databases">
        <title>Tritrichomonas musculus Genome.</title>
        <authorList>
            <person name="Alves-Ferreira E."/>
            <person name="Grigg M."/>
            <person name="Lorenzi H."/>
            <person name="Galac M."/>
        </authorList>
    </citation>
    <scope>NUCLEOTIDE SEQUENCE [LARGE SCALE GENOMIC DNA]</scope>
    <source>
        <strain evidence="2 3">EAF2021</strain>
    </source>
</reference>
<feature type="domain" description="Cullin neddylation" evidence="1">
    <location>
        <begin position="285"/>
        <end position="351"/>
    </location>
</feature>
<sequence>MNQIATDQMSDPRELNEYIDKLLQNSKYETISNEDLQKVLEFYQSVDDKVLFQSIYEYFLIQRYKSNGKKALLSEAQIIKPIRTISNSFVNSYENYLLLSEKGDELSDHFNSLTDKKDQFNPIILPPCPVPQINSDLSFDFISDKIDAFKVFYEEQDKQNMIELLPDKSTVYLDLLIPTRNGLLTRSISIITDFLCAKLIYKLVEGPCKFSDIRSLYNDDQRIASKVVLNLSRAKVIRRYGLTNRLSDDDEFSINCLIPDGPRNRPIEVFYDNYASTSNFIDKRARQEKEDSISSVIVRTLKQRGRVEFNELISIVTDSLAYTFPCDSNMVENLILKLERVFLNIEEENGQDIVHYIH</sequence>
<dbReference type="PANTHER" id="PTHR11932">
    <property type="entry name" value="CULLIN"/>
    <property type="match status" value="1"/>
</dbReference>
<dbReference type="InterPro" id="IPR036388">
    <property type="entry name" value="WH-like_DNA-bd_sf"/>
</dbReference>
<dbReference type="Gene3D" id="1.20.1310.10">
    <property type="entry name" value="Cullin Repeats"/>
    <property type="match status" value="1"/>
</dbReference>
<accession>A0ABR2L3K8</accession>
<dbReference type="Gene3D" id="1.10.10.10">
    <property type="entry name" value="Winged helix-like DNA-binding domain superfamily/Winged helix DNA-binding domain"/>
    <property type="match status" value="1"/>
</dbReference>
<evidence type="ECO:0000259" key="1">
    <source>
        <dbReference type="SMART" id="SM00884"/>
    </source>
</evidence>
<dbReference type="InterPro" id="IPR045093">
    <property type="entry name" value="Cullin"/>
</dbReference>
<protein>
    <submittedName>
        <fullName evidence="2">Cullin-1</fullName>
    </submittedName>
</protein>
<gene>
    <name evidence="2" type="ORF">M9Y10_000174</name>
</gene>
<dbReference type="EMBL" id="JAPFFF010000001">
    <property type="protein sequence ID" value="KAK8897938.1"/>
    <property type="molecule type" value="Genomic_DNA"/>
</dbReference>